<feature type="coiled-coil region" evidence="1">
    <location>
        <begin position="89"/>
        <end position="116"/>
    </location>
</feature>
<organism evidence="3 4">
    <name type="scientific">candidate division WWE3 bacterium</name>
    <dbReference type="NCBI Taxonomy" id="2053526"/>
    <lineage>
        <taxon>Bacteria</taxon>
        <taxon>Katanobacteria</taxon>
    </lineage>
</organism>
<keyword evidence="2" id="KW-0732">Signal</keyword>
<proteinExistence type="predicted"/>
<keyword evidence="1" id="KW-0175">Coiled coil</keyword>
<reference evidence="3" key="1">
    <citation type="submission" date="2020-04" db="EMBL/GenBank/DDBJ databases">
        <authorList>
            <person name="Zhang T."/>
        </authorList>
    </citation>
    <scope>NUCLEOTIDE SEQUENCE</scope>
    <source>
        <strain evidence="3">HKST-UBA79</strain>
    </source>
</reference>
<name>A0A955EDZ6_UNCKA</name>
<evidence type="ECO:0000256" key="2">
    <source>
        <dbReference type="SAM" id="SignalP"/>
    </source>
</evidence>
<evidence type="ECO:0000313" key="3">
    <source>
        <dbReference type="EMBL" id="MCA9308394.1"/>
    </source>
</evidence>
<protein>
    <recommendedName>
        <fullName evidence="5">DUF2680 domain-containing protein</fullName>
    </recommendedName>
</protein>
<accession>A0A955EDZ6</accession>
<dbReference type="AlphaFoldDB" id="A0A955EDZ6"/>
<dbReference type="EMBL" id="JAGQNX010000077">
    <property type="protein sequence ID" value="MCA9308394.1"/>
    <property type="molecule type" value="Genomic_DNA"/>
</dbReference>
<evidence type="ECO:0008006" key="5">
    <source>
        <dbReference type="Google" id="ProtNLM"/>
    </source>
</evidence>
<gene>
    <name evidence="3" type="ORF">KC980_02695</name>
</gene>
<dbReference type="Proteomes" id="UP000740557">
    <property type="component" value="Unassembled WGS sequence"/>
</dbReference>
<sequence>MQNKTILTAVLALTLLGVGTLAATQVYAQESSFINPMAQKFAERFGLNQTDVQNFFQEQHAARQEQMQATREERLNQLVAEGKLTEEQKAQLLTKMQEHHTEMEEHREEMQNWATENGIDLSLLHMGGAKHGRGLHRHME</sequence>
<feature type="signal peptide" evidence="2">
    <location>
        <begin position="1"/>
        <end position="28"/>
    </location>
</feature>
<evidence type="ECO:0000256" key="1">
    <source>
        <dbReference type="SAM" id="Coils"/>
    </source>
</evidence>
<feature type="chain" id="PRO_5037676066" description="DUF2680 domain-containing protein" evidence="2">
    <location>
        <begin position="29"/>
        <end position="140"/>
    </location>
</feature>
<evidence type="ECO:0000313" key="4">
    <source>
        <dbReference type="Proteomes" id="UP000740557"/>
    </source>
</evidence>
<reference evidence="3" key="2">
    <citation type="journal article" date="2021" name="Microbiome">
        <title>Successional dynamics and alternative stable states in a saline activated sludge microbial community over 9 years.</title>
        <authorList>
            <person name="Wang Y."/>
            <person name="Ye J."/>
            <person name="Ju F."/>
            <person name="Liu L."/>
            <person name="Boyd J.A."/>
            <person name="Deng Y."/>
            <person name="Parks D.H."/>
            <person name="Jiang X."/>
            <person name="Yin X."/>
            <person name="Woodcroft B.J."/>
            <person name="Tyson G.W."/>
            <person name="Hugenholtz P."/>
            <person name="Polz M.F."/>
            <person name="Zhang T."/>
        </authorList>
    </citation>
    <scope>NUCLEOTIDE SEQUENCE</scope>
    <source>
        <strain evidence="3">HKST-UBA79</strain>
    </source>
</reference>
<comment type="caution">
    <text evidence="3">The sequence shown here is derived from an EMBL/GenBank/DDBJ whole genome shotgun (WGS) entry which is preliminary data.</text>
</comment>